<name>A0A7U5SQL4_YEREN</name>
<reference evidence="1 2" key="1">
    <citation type="submission" date="2017-11" db="EMBL/GenBank/DDBJ databases">
        <title>The complete genome sequence and comparative genome analysis of Yersinia enterocolitica strain LC20.</title>
        <authorList>
            <person name="Shi G."/>
            <person name="Su M."/>
            <person name="Liang J."/>
            <person name="Gu W."/>
            <person name="Xiao Y."/>
            <person name="Zhang Z."/>
            <person name="Qiu H."/>
            <person name="Duan R."/>
            <person name="Zhang Z."/>
            <person name="Li Y."/>
            <person name="Zhang X."/>
            <person name="Ling Y."/>
            <person name="Song L."/>
            <person name="Chen M."/>
            <person name="Zhao Y."/>
            <person name="Wu J."/>
            <person name="Jing H."/>
            <person name="Xiao J."/>
            <person name="Wang X."/>
        </authorList>
    </citation>
    <scope>NUCLEOTIDE SEQUENCE [LARGE SCALE GENOMIC DNA]</scope>
    <source>
        <strain evidence="1 2">LC20</strain>
    </source>
</reference>
<gene>
    <name evidence="1" type="ORF">LC20_08115</name>
</gene>
<proteinExistence type="predicted"/>
<organism evidence="1 2">
    <name type="scientific">Yersinia enterocolitica LC20</name>
    <dbReference type="NCBI Taxonomy" id="1443113"/>
    <lineage>
        <taxon>Bacteria</taxon>
        <taxon>Pseudomonadati</taxon>
        <taxon>Pseudomonadota</taxon>
        <taxon>Gammaproteobacteria</taxon>
        <taxon>Enterobacterales</taxon>
        <taxon>Yersiniaceae</taxon>
        <taxon>Yersinia</taxon>
    </lineage>
</organism>
<dbReference type="EMBL" id="CP007448">
    <property type="protein sequence ID" value="ATX62908.1"/>
    <property type="molecule type" value="Genomic_DNA"/>
</dbReference>
<protein>
    <recommendedName>
        <fullName evidence="3">Siphovirus Gp157 family protein</fullName>
    </recommendedName>
</protein>
<dbReference type="AlphaFoldDB" id="A0A7U5SQL4"/>
<evidence type="ECO:0008006" key="3">
    <source>
        <dbReference type="Google" id="ProtNLM"/>
    </source>
</evidence>
<evidence type="ECO:0000313" key="1">
    <source>
        <dbReference type="EMBL" id="ATX62908.1"/>
    </source>
</evidence>
<dbReference type="InterPro" id="IPR008840">
    <property type="entry name" value="Sipho_Gp157"/>
</dbReference>
<dbReference type="Proteomes" id="UP000230961">
    <property type="component" value="Chromosome"/>
</dbReference>
<accession>A0A7U5SQL4</accession>
<dbReference type="KEGG" id="yel:LC20_08115"/>
<evidence type="ECO:0000313" key="2">
    <source>
        <dbReference type="Proteomes" id="UP000230961"/>
    </source>
</evidence>
<dbReference type="Pfam" id="PF05565">
    <property type="entry name" value="Sipho_Gp157"/>
    <property type="match status" value="1"/>
</dbReference>
<sequence>MSTRTIDLAMEMKKLQALAESGEMTPEQIKDTLDGLGGMLEDKFDATMSFIRTLEGHADVCDKEAKRYADRKKSWIKQSNLLRKYLLECLITSKQDTLKTSLNTFTARKGSVKLVVYDVDLLPDEMVDVQSVTDVISTPKMDLIKAEIEKAQAIAKAKALEEGKEIDEVFVNPVPGTKFETGERSLAVR</sequence>